<dbReference type="GO" id="GO:0050992">
    <property type="term" value="P:dimethylallyl diphosphate biosynthetic process"/>
    <property type="evidence" value="ECO:0007669"/>
    <property type="project" value="InterPro"/>
</dbReference>
<evidence type="ECO:0008006" key="8">
    <source>
        <dbReference type="Google" id="ProtNLM"/>
    </source>
</evidence>
<evidence type="ECO:0000313" key="6">
    <source>
        <dbReference type="EMBL" id="PYC79484.1"/>
    </source>
</evidence>
<dbReference type="Gene3D" id="3.40.50.11270">
    <property type="match status" value="1"/>
</dbReference>
<dbReference type="Pfam" id="PF02401">
    <property type="entry name" value="LYTB"/>
    <property type="match status" value="1"/>
</dbReference>
<dbReference type="PANTHER" id="PTHR30426:SF0">
    <property type="entry name" value="4-HYDROXY-3-METHYLBUT-2-ENYL DIPHOSPHATE REDUCTASE"/>
    <property type="match status" value="1"/>
</dbReference>
<accession>A0A2V4NCQ0</accession>
<evidence type="ECO:0000256" key="2">
    <source>
        <dbReference type="ARBA" id="ARBA00022485"/>
    </source>
</evidence>
<name>A0A2V4NCQ0_9ACTN</name>
<comment type="cofactor">
    <cofactor evidence="1">
        <name>[4Fe-4S] cluster</name>
        <dbReference type="ChEBI" id="CHEBI:49883"/>
    </cofactor>
</comment>
<dbReference type="PANTHER" id="PTHR30426">
    <property type="entry name" value="4-HYDROXY-3-METHYLBUT-2-ENYL DIPHOSPHATE REDUCTASE"/>
    <property type="match status" value="1"/>
</dbReference>
<reference evidence="6 7" key="1">
    <citation type="submission" date="2018-03" db="EMBL/GenBank/DDBJ databases">
        <title>Bioinformatic expansion and discovery of thiopeptide antibiotics.</title>
        <authorList>
            <person name="Schwalen C.J."/>
            <person name="Hudson G.A."/>
            <person name="Mitchell D.A."/>
        </authorList>
    </citation>
    <scope>NUCLEOTIDE SEQUENCE [LARGE SCALE GENOMIC DNA]</scope>
    <source>
        <strain evidence="6 7">ATCC 21389</strain>
    </source>
</reference>
<dbReference type="EMBL" id="PYBW01000043">
    <property type="protein sequence ID" value="PYC79484.1"/>
    <property type="molecule type" value="Genomic_DNA"/>
</dbReference>
<organism evidence="6 7">
    <name type="scientific">Streptomyces tateyamensis</name>
    <dbReference type="NCBI Taxonomy" id="565073"/>
    <lineage>
        <taxon>Bacteria</taxon>
        <taxon>Bacillati</taxon>
        <taxon>Actinomycetota</taxon>
        <taxon>Actinomycetes</taxon>
        <taxon>Kitasatosporales</taxon>
        <taxon>Streptomycetaceae</taxon>
        <taxon>Streptomyces</taxon>
    </lineage>
</organism>
<evidence type="ECO:0000256" key="4">
    <source>
        <dbReference type="ARBA" id="ARBA00023004"/>
    </source>
</evidence>
<dbReference type="Proteomes" id="UP000248039">
    <property type="component" value="Unassembled WGS sequence"/>
</dbReference>
<keyword evidence="2" id="KW-0004">4Fe-4S</keyword>
<dbReference type="AlphaFoldDB" id="A0A2V4NCQ0"/>
<dbReference type="OrthoDB" id="3627470at2"/>
<sequence>MNRSCVVGELTASAECPPGRAVVATRFRHGDRAAVHSPGAELLAGTLDRYGLTAALGVLGPPGPAAVDSAGFAVSFELGAPGYAGLAAVVAPGDRDARELTRRAVERWAAVLRTRLLVATGSAPHCRGARDLAEAVRQAGQATAGPVLVSAAGGCGTAAAEAEGAAPAARAGEVLVVGPLGAPDQTRRQALAVGATVVDVPCRRLAAAEAEIARLAGAGEQVLLAAREDTAAVRRLAGSPQVLGVVTGRQDCAQVRVPDPRRVGVALSPGQPVQPLLRLSDELRRQFGHIVPQHPSTYCFEADDRRDSVRAVAALADLLLVAAAPDDAEAARLASWAPPGVAVRVVTGVREIEPEWLAGVGAVGVTETVHASVALAGQILAALRGLGPSDTVYRSVTTRRAGTGRE</sequence>
<proteinExistence type="predicted"/>
<keyword evidence="5" id="KW-0411">Iron-sulfur</keyword>
<comment type="caution">
    <text evidence="6">The sequence shown here is derived from an EMBL/GenBank/DDBJ whole genome shotgun (WGS) entry which is preliminary data.</text>
</comment>
<dbReference type="GO" id="GO:0051745">
    <property type="term" value="F:4-hydroxy-3-methylbut-2-enyl diphosphate reductase activity"/>
    <property type="evidence" value="ECO:0007669"/>
    <property type="project" value="InterPro"/>
</dbReference>
<keyword evidence="3" id="KW-0479">Metal-binding</keyword>
<protein>
    <recommendedName>
        <fullName evidence="8">4-hydroxy-3-methylbut-2-enyl diphosphate reductase</fullName>
    </recommendedName>
</protein>
<gene>
    <name evidence="6" type="ORF">C7C46_14045</name>
</gene>
<dbReference type="GO" id="GO:0019288">
    <property type="term" value="P:isopentenyl diphosphate biosynthetic process, methylerythritol 4-phosphate pathway"/>
    <property type="evidence" value="ECO:0007669"/>
    <property type="project" value="InterPro"/>
</dbReference>
<keyword evidence="7" id="KW-1185">Reference proteome</keyword>
<evidence type="ECO:0000256" key="1">
    <source>
        <dbReference type="ARBA" id="ARBA00001966"/>
    </source>
</evidence>
<evidence type="ECO:0000313" key="7">
    <source>
        <dbReference type="Proteomes" id="UP000248039"/>
    </source>
</evidence>
<dbReference type="Gene3D" id="3.40.1010.20">
    <property type="entry name" value="4-hydroxy-3-methylbut-2-enyl diphosphate reductase, catalytic domain"/>
    <property type="match status" value="2"/>
</dbReference>
<dbReference type="RefSeq" id="WP_110669443.1">
    <property type="nucleotide sequence ID" value="NZ_PYBW01000043.1"/>
</dbReference>
<keyword evidence="4" id="KW-0408">Iron</keyword>
<dbReference type="InterPro" id="IPR003451">
    <property type="entry name" value="LytB/IspH"/>
</dbReference>
<dbReference type="GO" id="GO:0046872">
    <property type="term" value="F:metal ion binding"/>
    <property type="evidence" value="ECO:0007669"/>
    <property type="project" value="UniProtKB-KW"/>
</dbReference>
<evidence type="ECO:0000256" key="5">
    <source>
        <dbReference type="ARBA" id="ARBA00023014"/>
    </source>
</evidence>
<evidence type="ECO:0000256" key="3">
    <source>
        <dbReference type="ARBA" id="ARBA00022723"/>
    </source>
</evidence>
<dbReference type="GO" id="GO:0051539">
    <property type="term" value="F:4 iron, 4 sulfur cluster binding"/>
    <property type="evidence" value="ECO:0007669"/>
    <property type="project" value="UniProtKB-KW"/>
</dbReference>